<feature type="compositionally biased region" description="Low complexity" evidence="1">
    <location>
        <begin position="46"/>
        <end position="58"/>
    </location>
</feature>
<feature type="chain" id="PRO_5030856990" evidence="3">
    <location>
        <begin position="22"/>
        <end position="149"/>
    </location>
</feature>
<sequence length="149" mass="16704">MKKMTVRALAAVALVTSMAHGFAPISPVRSPISPKASPSFVVMGVSSMGSETSSSSSSKQEQWRDQLQSKEVQRVREDLLRNFLRQGRSREYAEAEVDEFLNDPERSQPFLEMKRYAASQADDLLAPEPIFQCILAFFSGFALHYLLRS</sequence>
<dbReference type="EMBL" id="HBHQ01009109">
    <property type="protein sequence ID" value="CAD9814328.1"/>
    <property type="molecule type" value="Transcribed_RNA"/>
</dbReference>
<evidence type="ECO:0000256" key="3">
    <source>
        <dbReference type="SAM" id="SignalP"/>
    </source>
</evidence>
<dbReference type="AlphaFoldDB" id="A0A7S2UB18"/>
<keyword evidence="2" id="KW-0812">Transmembrane</keyword>
<evidence type="ECO:0000256" key="1">
    <source>
        <dbReference type="SAM" id="MobiDB-lite"/>
    </source>
</evidence>
<evidence type="ECO:0000256" key="2">
    <source>
        <dbReference type="SAM" id="Phobius"/>
    </source>
</evidence>
<keyword evidence="2" id="KW-1133">Transmembrane helix</keyword>
<feature type="signal peptide" evidence="3">
    <location>
        <begin position="1"/>
        <end position="21"/>
    </location>
</feature>
<gene>
    <name evidence="4" type="ORF">ASEP1449_LOCUS6153</name>
</gene>
<feature type="region of interest" description="Disordered" evidence="1">
    <location>
        <begin position="46"/>
        <end position="69"/>
    </location>
</feature>
<reference evidence="4" key="1">
    <citation type="submission" date="2021-01" db="EMBL/GenBank/DDBJ databases">
        <authorList>
            <person name="Corre E."/>
            <person name="Pelletier E."/>
            <person name="Niang G."/>
            <person name="Scheremetjew M."/>
            <person name="Finn R."/>
            <person name="Kale V."/>
            <person name="Holt S."/>
            <person name="Cochrane G."/>
            <person name="Meng A."/>
            <person name="Brown T."/>
            <person name="Cohen L."/>
        </authorList>
    </citation>
    <scope>NUCLEOTIDE SEQUENCE</scope>
    <source>
        <strain evidence="4">CCMP2084</strain>
    </source>
</reference>
<keyword evidence="2" id="KW-0472">Membrane</keyword>
<protein>
    <submittedName>
        <fullName evidence="4">Uncharacterized protein</fullName>
    </submittedName>
</protein>
<keyword evidence="3" id="KW-0732">Signal</keyword>
<feature type="transmembrane region" description="Helical" evidence="2">
    <location>
        <begin position="129"/>
        <end position="147"/>
    </location>
</feature>
<name>A0A7S2UB18_9STRA</name>
<organism evidence="4">
    <name type="scientific">Attheya septentrionalis</name>
    <dbReference type="NCBI Taxonomy" id="420275"/>
    <lineage>
        <taxon>Eukaryota</taxon>
        <taxon>Sar</taxon>
        <taxon>Stramenopiles</taxon>
        <taxon>Ochrophyta</taxon>
        <taxon>Bacillariophyta</taxon>
        <taxon>Coscinodiscophyceae</taxon>
        <taxon>Chaetocerotophycidae</taxon>
        <taxon>Chaetocerotales</taxon>
        <taxon>Attheyaceae</taxon>
        <taxon>Attheya</taxon>
    </lineage>
</organism>
<evidence type="ECO:0000313" key="4">
    <source>
        <dbReference type="EMBL" id="CAD9814328.1"/>
    </source>
</evidence>
<accession>A0A7S2UB18</accession>
<proteinExistence type="predicted"/>